<organism evidence="2 3">
    <name type="scientific">Coniochaeta ligniaria NRRL 30616</name>
    <dbReference type="NCBI Taxonomy" id="1408157"/>
    <lineage>
        <taxon>Eukaryota</taxon>
        <taxon>Fungi</taxon>
        <taxon>Dikarya</taxon>
        <taxon>Ascomycota</taxon>
        <taxon>Pezizomycotina</taxon>
        <taxon>Sordariomycetes</taxon>
        <taxon>Sordariomycetidae</taxon>
        <taxon>Coniochaetales</taxon>
        <taxon>Coniochaetaceae</taxon>
        <taxon>Coniochaeta</taxon>
    </lineage>
</organism>
<evidence type="ECO:0000313" key="3">
    <source>
        <dbReference type="Proteomes" id="UP000182658"/>
    </source>
</evidence>
<sequence>MPKDIETALIRSSEKNSTTVRICRTTASPLHKMAQVVWRTTLMIVWLLFTTTGLADKPPSASIDFTLGTKGQHLHRKDRESGYGIDVPVYGPLVPSRTHNRSEMLRRADPPGFPGVDLYGPLLNVPGCFFCPEQEVTAKTGRDLLAELTTAKMQSYMRARQRDLVNKCVFYSAAVRQPPRYLSDETSVWACSKRKFSIWVSRQHIAVTDMDTSLTACKHLWPNKRMTEQPRYKDFYGITETDNWLHSIMGMPLIPADRNVPTMIQYFENMSEAMARSCSGEVVVVSQTPDDMARYLATENIWKNKERPALLNLQAQGKISRFLVVDYDNRDDIWEFDLANNQRGNKVPPADLLSRRQLEEETEGFRLMHRDACDSTGLAQRPPQGDPFADDYSNFR</sequence>
<dbReference type="AlphaFoldDB" id="A0A1J7IXT7"/>
<feature type="region of interest" description="Disordered" evidence="1">
    <location>
        <begin position="375"/>
        <end position="396"/>
    </location>
</feature>
<dbReference type="InParanoid" id="A0A1J7IXT7"/>
<protein>
    <submittedName>
        <fullName evidence="2">Uncharacterized protein</fullName>
    </submittedName>
</protein>
<evidence type="ECO:0000256" key="1">
    <source>
        <dbReference type="SAM" id="MobiDB-lite"/>
    </source>
</evidence>
<dbReference type="Proteomes" id="UP000182658">
    <property type="component" value="Unassembled WGS sequence"/>
</dbReference>
<dbReference type="OrthoDB" id="5237073at2759"/>
<accession>A0A1J7IXT7</accession>
<gene>
    <name evidence="2" type="ORF">CONLIGDRAFT_222956</name>
</gene>
<name>A0A1J7IXT7_9PEZI</name>
<evidence type="ECO:0000313" key="2">
    <source>
        <dbReference type="EMBL" id="OIW22416.1"/>
    </source>
</evidence>
<reference evidence="2 3" key="1">
    <citation type="submission" date="2016-10" db="EMBL/GenBank/DDBJ databases">
        <title>Draft genome sequence of Coniochaeta ligniaria NRRL30616, a lignocellulolytic fungus for bioabatement of inhibitors in plant biomass hydrolysates.</title>
        <authorList>
            <consortium name="DOE Joint Genome Institute"/>
            <person name="Jimenez D.J."/>
            <person name="Hector R.E."/>
            <person name="Riley R."/>
            <person name="Sun H."/>
            <person name="Grigoriev I.V."/>
            <person name="Van Elsas J.D."/>
            <person name="Nichols N.N."/>
        </authorList>
    </citation>
    <scope>NUCLEOTIDE SEQUENCE [LARGE SCALE GENOMIC DNA]</scope>
    <source>
        <strain evidence="2 3">NRRL 30616</strain>
    </source>
</reference>
<proteinExistence type="predicted"/>
<keyword evidence="3" id="KW-1185">Reference proteome</keyword>
<dbReference type="EMBL" id="KV875115">
    <property type="protein sequence ID" value="OIW22416.1"/>
    <property type="molecule type" value="Genomic_DNA"/>
</dbReference>
<dbReference type="STRING" id="1408157.A0A1J7IXT7"/>